<gene>
    <name evidence="3" type="ORF">NEOLI_003534</name>
</gene>
<evidence type="ECO:0000313" key="3">
    <source>
        <dbReference type="EMBL" id="OLL24996.1"/>
    </source>
</evidence>
<dbReference type="OrthoDB" id="444265at2759"/>
<dbReference type="Proteomes" id="UP000186594">
    <property type="component" value="Unassembled WGS sequence"/>
</dbReference>
<evidence type="ECO:0000259" key="2">
    <source>
        <dbReference type="PROSITE" id="PS50006"/>
    </source>
</evidence>
<dbReference type="Pfam" id="PF00498">
    <property type="entry name" value="FHA"/>
    <property type="match status" value="1"/>
</dbReference>
<evidence type="ECO:0000313" key="4">
    <source>
        <dbReference type="Proteomes" id="UP000186594"/>
    </source>
</evidence>
<name>A0A1U7LQP7_NEOID</name>
<dbReference type="EMBL" id="LXFE01000520">
    <property type="protein sequence ID" value="OLL24996.1"/>
    <property type="molecule type" value="Genomic_DNA"/>
</dbReference>
<proteinExistence type="predicted"/>
<dbReference type="PANTHER" id="PTHR23308">
    <property type="entry name" value="NUCLEAR INHIBITOR OF PROTEIN PHOSPHATASE-1"/>
    <property type="match status" value="1"/>
</dbReference>
<organism evidence="3 4">
    <name type="scientific">Neolecta irregularis (strain DAH-3)</name>
    <dbReference type="NCBI Taxonomy" id="1198029"/>
    <lineage>
        <taxon>Eukaryota</taxon>
        <taxon>Fungi</taxon>
        <taxon>Dikarya</taxon>
        <taxon>Ascomycota</taxon>
        <taxon>Taphrinomycotina</taxon>
        <taxon>Neolectales</taxon>
        <taxon>Neolectaceae</taxon>
        <taxon>Neolecta</taxon>
    </lineage>
</organism>
<dbReference type="Gene3D" id="2.60.200.20">
    <property type="match status" value="1"/>
</dbReference>
<comment type="caution">
    <text evidence="3">The sequence shown here is derived from an EMBL/GenBank/DDBJ whole genome shotgun (WGS) entry which is preliminary data.</text>
</comment>
<dbReference type="SMART" id="SM00240">
    <property type="entry name" value="FHA"/>
    <property type="match status" value="1"/>
</dbReference>
<sequence length="213" mass="24516">MPETHARDRSPPRHPRGFDKDRRRSRSPERSSRRERSLGTDGQGGDEELKRSRSRSKTPEKPNFGLSGKLAAETNTVNGVVLLYNEPVEARKPRHGWRLHVFKDDDQIDVIEIHSRSAYLFGRERLVCDVPVDHPSCSKQHSVIQFREVQKKNDVGNIKKLVLPYIIDLGSTNGTIVNGDKIPAQRYYELRERDLIKFGTSTRDYILLRNDTT</sequence>
<evidence type="ECO:0000256" key="1">
    <source>
        <dbReference type="SAM" id="MobiDB-lite"/>
    </source>
</evidence>
<dbReference type="STRING" id="1198029.A0A1U7LQP7"/>
<dbReference type="InterPro" id="IPR050923">
    <property type="entry name" value="Cell_Proc_Reg/RNA_Proc"/>
</dbReference>
<protein>
    <submittedName>
        <fullName evidence="3">FHA domain-containing protein DDL</fullName>
    </submittedName>
</protein>
<dbReference type="InterPro" id="IPR008984">
    <property type="entry name" value="SMAD_FHA_dom_sf"/>
</dbReference>
<reference evidence="3 4" key="1">
    <citation type="submission" date="2016-04" db="EMBL/GenBank/DDBJ databases">
        <title>Evolutionary innovation and constraint leading to complex multicellularity in the Ascomycota.</title>
        <authorList>
            <person name="Cisse O."/>
            <person name="Nguyen A."/>
            <person name="Hewitt D.A."/>
            <person name="Jedd G."/>
            <person name="Stajich J.E."/>
        </authorList>
    </citation>
    <scope>NUCLEOTIDE SEQUENCE [LARGE SCALE GENOMIC DNA]</scope>
    <source>
        <strain evidence="3 4">DAH-3</strain>
    </source>
</reference>
<dbReference type="InterPro" id="IPR000253">
    <property type="entry name" value="FHA_dom"/>
</dbReference>
<dbReference type="PROSITE" id="PS50006">
    <property type="entry name" value="FHA_DOMAIN"/>
    <property type="match status" value="1"/>
</dbReference>
<dbReference type="AlphaFoldDB" id="A0A1U7LQP7"/>
<feature type="region of interest" description="Disordered" evidence="1">
    <location>
        <begin position="1"/>
        <end position="70"/>
    </location>
</feature>
<feature type="domain" description="FHA" evidence="2">
    <location>
        <begin position="119"/>
        <end position="182"/>
    </location>
</feature>
<dbReference type="OMA" id="KIPTANW"/>
<feature type="compositionally biased region" description="Basic and acidic residues" evidence="1">
    <location>
        <begin position="1"/>
        <end position="38"/>
    </location>
</feature>
<keyword evidence="4" id="KW-1185">Reference proteome</keyword>
<accession>A0A1U7LQP7</accession>
<dbReference type="SUPFAM" id="SSF49879">
    <property type="entry name" value="SMAD/FHA domain"/>
    <property type="match status" value="1"/>
</dbReference>